<keyword evidence="1" id="KW-1133">Transmembrane helix</keyword>
<dbReference type="OMA" id="FNAFVNH"/>
<dbReference type="Gramene" id="EFJ32725">
    <property type="protein sequence ID" value="EFJ32725"/>
    <property type="gene ID" value="SELMODRAFT_85994"/>
</dbReference>
<dbReference type="AlphaFoldDB" id="D8R6S6"/>
<dbReference type="EMBL" id="GL377572">
    <property type="protein sequence ID" value="EFJ32725.1"/>
    <property type="molecule type" value="Genomic_DNA"/>
</dbReference>
<dbReference type="InterPro" id="IPR008637">
    <property type="entry name" value="HR_lesion"/>
</dbReference>
<dbReference type="EMBL" id="GL377601">
    <property type="protein sequence ID" value="EFJ20699.1"/>
    <property type="molecule type" value="Genomic_DNA"/>
</dbReference>
<dbReference type="Proteomes" id="UP000001514">
    <property type="component" value="Unassembled WGS sequence"/>
</dbReference>
<keyword evidence="5" id="KW-1185">Reference proteome</keyword>
<dbReference type="FunCoup" id="D8R6S6">
    <property type="interactions" value="1673"/>
</dbReference>
<feature type="chain" id="PRO_5010829947" description="DoxX family protein" evidence="2">
    <location>
        <begin position="23"/>
        <end position="154"/>
    </location>
</feature>
<keyword evidence="1" id="KW-0812">Transmembrane</keyword>
<keyword evidence="2" id="KW-0732">Signal</keyword>
<dbReference type="HOGENOM" id="CLU_097784_1_0_1"/>
<organism evidence="5">
    <name type="scientific">Selaginella moellendorffii</name>
    <name type="common">Spikemoss</name>
    <dbReference type="NCBI Taxonomy" id="88036"/>
    <lineage>
        <taxon>Eukaryota</taxon>
        <taxon>Viridiplantae</taxon>
        <taxon>Streptophyta</taxon>
        <taxon>Embryophyta</taxon>
        <taxon>Tracheophyta</taxon>
        <taxon>Lycopodiopsida</taxon>
        <taxon>Selaginellales</taxon>
        <taxon>Selaginellaceae</taxon>
        <taxon>Selaginella</taxon>
    </lineage>
</organism>
<evidence type="ECO:0000313" key="5">
    <source>
        <dbReference type="Proteomes" id="UP000001514"/>
    </source>
</evidence>
<dbReference type="eggNOG" id="ENOG502RXPQ">
    <property type="taxonomic scope" value="Eukaryota"/>
</dbReference>
<protein>
    <recommendedName>
        <fullName evidence="6">DoxX family protein</fullName>
    </recommendedName>
</protein>
<feature type="transmembrane region" description="Helical" evidence="1">
    <location>
        <begin position="126"/>
        <end position="144"/>
    </location>
</feature>
<accession>D8R6S6</accession>
<dbReference type="InParanoid" id="D8R6S6"/>
<dbReference type="OrthoDB" id="529675at2759"/>
<feature type="signal peptide" evidence="2">
    <location>
        <begin position="1"/>
        <end position="22"/>
    </location>
</feature>
<proteinExistence type="predicted"/>
<evidence type="ECO:0000256" key="2">
    <source>
        <dbReference type="SAM" id="SignalP"/>
    </source>
</evidence>
<dbReference type="Gramene" id="EFJ20699">
    <property type="protein sequence ID" value="EFJ20699"/>
    <property type="gene ID" value="SELMODRAFT_108343"/>
</dbReference>
<evidence type="ECO:0000313" key="4">
    <source>
        <dbReference type="EMBL" id="EFJ32725.1"/>
    </source>
</evidence>
<gene>
    <name evidence="3" type="ORF">SELMODRAFT_108343</name>
    <name evidence="4" type="ORF">SELMODRAFT_85994</name>
</gene>
<evidence type="ECO:0000313" key="3">
    <source>
        <dbReference type="EMBL" id="EFJ20699.1"/>
    </source>
</evidence>
<dbReference type="KEGG" id="smo:SELMODRAFT_85994"/>
<dbReference type="Pfam" id="PF05514">
    <property type="entry name" value="HR_lesion"/>
    <property type="match status" value="1"/>
</dbReference>
<dbReference type="PANTHER" id="PTHR31474">
    <property type="entry name" value="HR-LIKE LESION-INDUCER"/>
    <property type="match status" value="1"/>
</dbReference>
<dbReference type="PANTHER" id="PTHR31474:SF1">
    <property type="entry name" value="EXPRESSED PROTEIN"/>
    <property type="match status" value="1"/>
</dbReference>
<reference evidence="4 5" key="1">
    <citation type="journal article" date="2011" name="Science">
        <title>The Selaginella genome identifies genetic changes associated with the evolution of vascular plants.</title>
        <authorList>
            <person name="Banks J.A."/>
            <person name="Nishiyama T."/>
            <person name="Hasebe M."/>
            <person name="Bowman J.L."/>
            <person name="Gribskov M."/>
            <person name="dePamphilis C."/>
            <person name="Albert V.A."/>
            <person name="Aono N."/>
            <person name="Aoyama T."/>
            <person name="Ambrose B.A."/>
            <person name="Ashton N.W."/>
            <person name="Axtell M.J."/>
            <person name="Barker E."/>
            <person name="Barker M.S."/>
            <person name="Bennetzen J.L."/>
            <person name="Bonawitz N.D."/>
            <person name="Chapple C."/>
            <person name="Cheng C."/>
            <person name="Correa L.G."/>
            <person name="Dacre M."/>
            <person name="DeBarry J."/>
            <person name="Dreyer I."/>
            <person name="Elias M."/>
            <person name="Engstrom E.M."/>
            <person name="Estelle M."/>
            <person name="Feng L."/>
            <person name="Finet C."/>
            <person name="Floyd S.K."/>
            <person name="Frommer W.B."/>
            <person name="Fujita T."/>
            <person name="Gramzow L."/>
            <person name="Gutensohn M."/>
            <person name="Harholt J."/>
            <person name="Hattori M."/>
            <person name="Heyl A."/>
            <person name="Hirai T."/>
            <person name="Hiwatashi Y."/>
            <person name="Ishikawa M."/>
            <person name="Iwata M."/>
            <person name="Karol K.G."/>
            <person name="Koehler B."/>
            <person name="Kolukisaoglu U."/>
            <person name="Kubo M."/>
            <person name="Kurata T."/>
            <person name="Lalonde S."/>
            <person name="Li K."/>
            <person name="Li Y."/>
            <person name="Litt A."/>
            <person name="Lyons E."/>
            <person name="Manning G."/>
            <person name="Maruyama T."/>
            <person name="Michael T.P."/>
            <person name="Mikami K."/>
            <person name="Miyazaki S."/>
            <person name="Morinaga S."/>
            <person name="Murata T."/>
            <person name="Mueller-Roeber B."/>
            <person name="Nelson D.R."/>
            <person name="Obara M."/>
            <person name="Oguri Y."/>
            <person name="Olmstead R.G."/>
            <person name="Onodera N."/>
            <person name="Petersen B.L."/>
            <person name="Pils B."/>
            <person name="Prigge M."/>
            <person name="Rensing S.A."/>
            <person name="Riano-Pachon D.M."/>
            <person name="Roberts A.W."/>
            <person name="Sato Y."/>
            <person name="Scheller H.V."/>
            <person name="Schulz B."/>
            <person name="Schulz C."/>
            <person name="Shakirov E.V."/>
            <person name="Shibagaki N."/>
            <person name="Shinohara N."/>
            <person name="Shippen D.E."/>
            <person name="Soerensen I."/>
            <person name="Sotooka R."/>
            <person name="Sugimoto N."/>
            <person name="Sugita M."/>
            <person name="Sumikawa N."/>
            <person name="Tanurdzic M."/>
            <person name="Theissen G."/>
            <person name="Ulvskov P."/>
            <person name="Wakazuki S."/>
            <person name="Weng J.K."/>
            <person name="Willats W.W."/>
            <person name="Wipf D."/>
            <person name="Wolf P.G."/>
            <person name="Yang L."/>
            <person name="Zimmer A.D."/>
            <person name="Zhu Q."/>
            <person name="Mitros T."/>
            <person name="Hellsten U."/>
            <person name="Loque D."/>
            <person name="Otillar R."/>
            <person name="Salamov A."/>
            <person name="Schmutz J."/>
            <person name="Shapiro H."/>
            <person name="Lindquist E."/>
            <person name="Lucas S."/>
            <person name="Rokhsar D."/>
            <person name="Grigoriev I.V."/>
        </authorList>
    </citation>
    <scope>NUCLEOTIDE SEQUENCE [LARGE SCALE GENOMIC DNA]</scope>
</reference>
<dbReference type="KEGG" id="smo:SELMODRAFT_108343"/>
<evidence type="ECO:0008006" key="6">
    <source>
        <dbReference type="Google" id="ProtNLM"/>
    </source>
</evidence>
<evidence type="ECO:0000256" key="1">
    <source>
        <dbReference type="SAM" id="Phobius"/>
    </source>
</evidence>
<name>D8R6S6_SELML</name>
<keyword evidence="1" id="KW-0472">Membrane</keyword>
<sequence>MGFMSFAGRVFFSAIFILSAWQKISEFGSDGGLSLKTLEPKFALFKQHVSSTLHFEIPGVNLKYLLMAAIAAEGLGAILFTCGSTIGAYLLMIFIATVTPIMHDFYNYELSNPAYVREFMQFLKNLSIFGALLFYLGMVNSQRLKKKSIKSKTN</sequence>